<dbReference type="PANTHER" id="PTHR10443">
    <property type="entry name" value="MICROSOMAL DIPEPTIDASE"/>
    <property type="match status" value="1"/>
</dbReference>
<gene>
    <name evidence="1" type="ORF">KDM90_07600</name>
</gene>
<comment type="caution">
    <text evidence="1">The sequence shown here is derived from an EMBL/GenBank/DDBJ whole genome shotgun (WGS) entry which is preliminary data.</text>
</comment>
<dbReference type="InterPro" id="IPR032466">
    <property type="entry name" value="Metal_Hydrolase"/>
</dbReference>
<proteinExistence type="predicted"/>
<dbReference type="AlphaFoldDB" id="A0A941E2H7"/>
<dbReference type="GO" id="GO:0070573">
    <property type="term" value="F:metallodipeptidase activity"/>
    <property type="evidence" value="ECO:0007669"/>
    <property type="project" value="InterPro"/>
</dbReference>
<dbReference type="InterPro" id="IPR008257">
    <property type="entry name" value="Pept_M19"/>
</dbReference>
<dbReference type="Pfam" id="PF01244">
    <property type="entry name" value="Peptidase_M19"/>
    <property type="match status" value="1"/>
</dbReference>
<dbReference type="Gene3D" id="3.20.20.140">
    <property type="entry name" value="Metal-dependent hydrolases"/>
    <property type="match status" value="1"/>
</dbReference>
<evidence type="ECO:0000313" key="2">
    <source>
        <dbReference type="Proteomes" id="UP000678545"/>
    </source>
</evidence>
<organism evidence="1 2">
    <name type="scientific">Undibacterium fentianense</name>
    <dbReference type="NCBI Taxonomy" id="2828728"/>
    <lineage>
        <taxon>Bacteria</taxon>
        <taxon>Pseudomonadati</taxon>
        <taxon>Pseudomonadota</taxon>
        <taxon>Betaproteobacteria</taxon>
        <taxon>Burkholderiales</taxon>
        <taxon>Oxalobacteraceae</taxon>
        <taxon>Undibacterium</taxon>
    </lineage>
</organism>
<dbReference type="Gene3D" id="1.10.287.650">
    <property type="entry name" value="L27 domain"/>
    <property type="match status" value="1"/>
</dbReference>
<dbReference type="RefSeq" id="WP_212674966.1">
    <property type="nucleotide sequence ID" value="NZ_JAGSPJ010000002.1"/>
</dbReference>
<dbReference type="PANTHER" id="PTHR10443:SF12">
    <property type="entry name" value="DIPEPTIDASE"/>
    <property type="match status" value="1"/>
</dbReference>
<protein>
    <submittedName>
        <fullName evidence="1">Dipeptidase</fullName>
    </submittedName>
</protein>
<reference evidence="1" key="1">
    <citation type="submission" date="2021-04" db="EMBL/GenBank/DDBJ databases">
        <title>novel species isolated from subtropical streams in China.</title>
        <authorList>
            <person name="Lu H."/>
        </authorList>
    </citation>
    <scope>NUCLEOTIDE SEQUENCE</scope>
    <source>
        <strain evidence="1">FT137W</strain>
    </source>
</reference>
<dbReference type="Proteomes" id="UP000678545">
    <property type="component" value="Unassembled WGS sequence"/>
</dbReference>
<dbReference type="SUPFAM" id="SSF51556">
    <property type="entry name" value="Metallo-dependent hydrolases"/>
    <property type="match status" value="1"/>
</dbReference>
<name>A0A941E2H7_9BURK</name>
<dbReference type="PROSITE" id="PS51365">
    <property type="entry name" value="RENAL_DIPEPTIDASE_2"/>
    <property type="match status" value="1"/>
</dbReference>
<evidence type="ECO:0000313" key="1">
    <source>
        <dbReference type="EMBL" id="MBR7799857.1"/>
    </source>
</evidence>
<dbReference type="GO" id="GO:0006508">
    <property type="term" value="P:proteolysis"/>
    <property type="evidence" value="ECO:0007669"/>
    <property type="project" value="InterPro"/>
</dbReference>
<accession>A0A941E2H7</accession>
<sequence length="464" mass="51206">MSTSKIMSRGQRNIQSINHRISRRLPMALLISAVLSGMTGMTLTSYSFAAPSNTKMSSEQTLIAKAKGIHQRVLTLDTHNDIDINNFAFSRNYSQDLENQVTLPKMFAGGLDASFFIVYTGQSTEPDAFEPAGYKRAYDSAINMFEGIHRMTTVLAPKQIEFARSVADVQRIYKSGKKVALIGVENAYPLGDEKNAIKRVKQFYERGARYMSLAHQGHSQLSDSNTGEAIGWKWNGLSPLGKQVIAEMNKWGIMVDVSHPSKESMMQTLAITKAPIIASHSSVRALCDVSRNMDDEQLMALKANNGVIQIVGFSAYLKTDSAERRAALKALRDEFKLPDNVSAQAVRRGPVGGISEEQRANLLQKLNEVDAKFPPPTRANVKDLVNHIDYAVNKIGIDHVGISSDFDGGGGIDGWNHAGETFNVTLELVRRGYTEAQIAKLWSGNLLRVMADVEKIAREQQAQK</sequence>
<keyword evidence="2" id="KW-1185">Reference proteome</keyword>
<dbReference type="CDD" id="cd01301">
    <property type="entry name" value="rDP_like"/>
    <property type="match status" value="1"/>
</dbReference>
<dbReference type="EMBL" id="JAGSPJ010000002">
    <property type="protein sequence ID" value="MBR7799857.1"/>
    <property type="molecule type" value="Genomic_DNA"/>
</dbReference>